<evidence type="ECO:0000313" key="3">
    <source>
        <dbReference type="Proteomes" id="UP000757232"/>
    </source>
</evidence>
<keyword evidence="3" id="KW-1185">Reference proteome</keyword>
<dbReference type="AlphaFoldDB" id="A0A9Q5I016"/>
<dbReference type="InterPro" id="IPR048273">
    <property type="entry name" value="Luciferase"/>
</dbReference>
<feature type="domain" description="Luciferase" evidence="1">
    <location>
        <begin position="184"/>
        <end position="252"/>
    </location>
</feature>
<organism evidence="2 3">
    <name type="scientific">Sanghuangporus baumii</name>
    <name type="common">Phellinus baumii</name>
    <dbReference type="NCBI Taxonomy" id="108892"/>
    <lineage>
        <taxon>Eukaryota</taxon>
        <taxon>Fungi</taxon>
        <taxon>Dikarya</taxon>
        <taxon>Basidiomycota</taxon>
        <taxon>Agaricomycotina</taxon>
        <taxon>Agaricomycetes</taxon>
        <taxon>Hymenochaetales</taxon>
        <taxon>Hymenochaetaceae</taxon>
        <taxon>Sanghuangporus</taxon>
    </lineage>
</organism>
<name>A0A9Q5I016_SANBA</name>
<dbReference type="InterPro" id="IPR040841">
    <property type="entry name" value="Luciferase_dom"/>
</dbReference>
<dbReference type="EMBL" id="LNZH02000171">
    <property type="protein sequence ID" value="OCB88777.1"/>
    <property type="molecule type" value="Genomic_DNA"/>
</dbReference>
<dbReference type="PANTHER" id="PTHR38695:SF1">
    <property type="entry name" value="AMINO ACID PERMEASE_ SLC12A DOMAIN-CONTAINING PROTEIN"/>
    <property type="match status" value="1"/>
</dbReference>
<dbReference type="Proteomes" id="UP000757232">
    <property type="component" value="Unassembled WGS sequence"/>
</dbReference>
<evidence type="ECO:0000313" key="2">
    <source>
        <dbReference type="EMBL" id="OCB88777.1"/>
    </source>
</evidence>
<proteinExistence type="predicted"/>
<evidence type="ECO:0000259" key="1">
    <source>
        <dbReference type="Pfam" id="PF17648"/>
    </source>
</evidence>
<dbReference type="Pfam" id="PF17648">
    <property type="entry name" value="Luciferase"/>
    <property type="match status" value="1"/>
</dbReference>
<gene>
    <name evidence="2" type="ORF">A7U60_g4066</name>
</gene>
<protein>
    <recommendedName>
        <fullName evidence="1">Luciferase domain-containing protein</fullName>
    </recommendedName>
</protein>
<comment type="caution">
    <text evidence="2">The sequence shown here is derived from an EMBL/GenBank/DDBJ whole genome shotgun (WGS) entry which is preliminary data.</text>
</comment>
<dbReference type="OrthoDB" id="5358398at2759"/>
<sequence length="263" mass="28993">MAPLPAPRQALSSVTNSISSALCNAGRLLARHPLVSISAGIAGALFPLAVRDYLTYRTLGKGGYKYPIFGWLASLILKPFVCETTSVAIYDTDENKDAWLKADDLPSRGKPRPKTGWHVIPHRQIEQYPDEKIHELLAGEFKTIAESNPELVSVGHSPHENFGEALLVHSKVPSPHSVAEASWREIGHIHTKKDHSLHVTLAPQDCKLVIEQGWGERHPLSGVIVLPKEYLMIYAPLTEEEVRVVGRILRASVGYMTGSKVVH</sequence>
<accession>A0A9Q5I016</accession>
<dbReference type="PANTHER" id="PTHR38695">
    <property type="entry name" value="AMINO ACID PERMEASE_ SLC12A DOMAIN-CONTAINING PROTEIN"/>
    <property type="match status" value="1"/>
</dbReference>
<reference evidence="2" key="1">
    <citation type="submission" date="2016-06" db="EMBL/GenBank/DDBJ databases">
        <title>Draft Genome sequence of the fungus Inonotus baumii.</title>
        <authorList>
            <person name="Zhu H."/>
            <person name="Lin W."/>
        </authorList>
    </citation>
    <scope>NUCLEOTIDE SEQUENCE</scope>
    <source>
        <strain evidence="2">821</strain>
    </source>
</reference>